<dbReference type="Proteomes" id="UP000187735">
    <property type="component" value="Chromosome"/>
</dbReference>
<feature type="coiled-coil region" evidence="3">
    <location>
        <begin position="153"/>
        <end position="208"/>
    </location>
</feature>
<evidence type="ECO:0000256" key="4">
    <source>
        <dbReference type="SAM" id="SignalP"/>
    </source>
</evidence>
<evidence type="ECO:0000256" key="3">
    <source>
        <dbReference type="SAM" id="Coils"/>
    </source>
</evidence>
<gene>
    <name evidence="5" type="ORF">Fuma_03640</name>
</gene>
<protein>
    <submittedName>
        <fullName evidence="5">Efflux transporter, RND family, MFP subunit</fullName>
    </submittedName>
</protein>
<sequence precursor="true">MQRPLLFALCTCLLIASSTFAEDEKKEGDKPDEVTMTGVFEAVQATELAADTEELTSLKIRRIVPHGATVRQGQTLVAFESEDIDKQIRDAERAHQLAELDLEAAEFSFEQFQKLQELDRAAAERAWKAARQSHDNYVRVDRDRSVLSAEFSLKSSQASFDNAAEELKQLEQMYKEDELTEESEEIVLKRAKQAVESAQFRLDNAKIQHERNLEQSIPRTAKQQDDTLARAEIAFRKAIQGLSVAKAKQTLDMQQKREKFHEQTEKLQAMQAERRSLVITAPHDGIAFHGQLTRGRLSDKPSTLEAGSAATDKQILITLANPRRLQIRTELTEALLKQVNVGMTGKATPNALGEVSLNVRVKKAARIPHANNKFDCVLAIRKGHTEDIVPGTTCEVKLTKKE</sequence>
<evidence type="ECO:0000256" key="2">
    <source>
        <dbReference type="ARBA" id="ARBA00023054"/>
    </source>
</evidence>
<dbReference type="OrthoDB" id="243506at2"/>
<dbReference type="PANTHER" id="PTHR32347:SF14">
    <property type="entry name" value="EFFLUX SYSTEM COMPONENT YKNX-RELATED"/>
    <property type="match status" value="1"/>
</dbReference>
<dbReference type="AlphaFoldDB" id="A0A1P8WIX9"/>
<dbReference type="EMBL" id="CP017641">
    <property type="protein sequence ID" value="APZ94022.1"/>
    <property type="molecule type" value="Genomic_DNA"/>
</dbReference>
<dbReference type="KEGG" id="fmr:Fuma_03640"/>
<dbReference type="RefSeq" id="WP_077028396.1">
    <property type="nucleotide sequence ID" value="NZ_CP017641.1"/>
</dbReference>
<accession>A0A1P8WIX9</accession>
<keyword evidence="2 3" id="KW-0175">Coiled coil</keyword>
<dbReference type="InterPro" id="IPR050465">
    <property type="entry name" value="UPF0194_transport"/>
</dbReference>
<evidence type="ECO:0000313" key="5">
    <source>
        <dbReference type="EMBL" id="APZ94022.1"/>
    </source>
</evidence>
<feature type="chain" id="PRO_5012297954" evidence="4">
    <location>
        <begin position="22"/>
        <end position="402"/>
    </location>
</feature>
<reference evidence="5 6" key="1">
    <citation type="journal article" date="2016" name="Front. Microbiol.">
        <title>Fuerstia marisgermanicae gen. nov., sp. nov., an Unusual Member of the Phylum Planctomycetes from the German Wadden Sea.</title>
        <authorList>
            <person name="Kohn T."/>
            <person name="Heuer A."/>
            <person name="Jogler M."/>
            <person name="Vollmers J."/>
            <person name="Boedeker C."/>
            <person name="Bunk B."/>
            <person name="Rast P."/>
            <person name="Borchert D."/>
            <person name="Glockner I."/>
            <person name="Freese H.M."/>
            <person name="Klenk H.P."/>
            <person name="Overmann J."/>
            <person name="Kaster A.K."/>
            <person name="Rohde M."/>
            <person name="Wiegand S."/>
            <person name="Jogler C."/>
        </authorList>
    </citation>
    <scope>NUCLEOTIDE SEQUENCE [LARGE SCALE GENOMIC DNA]</scope>
    <source>
        <strain evidence="5 6">NH11</strain>
    </source>
</reference>
<name>A0A1P8WIX9_9PLAN</name>
<dbReference type="GO" id="GO:0030313">
    <property type="term" value="C:cell envelope"/>
    <property type="evidence" value="ECO:0007669"/>
    <property type="project" value="UniProtKB-SubCell"/>
</dbReference>
<feature type="signal peptide" evidence="4">
    <location>
        <begin position="1"/>
        <end position="21"/>
    </location>
</feature>
<keyword evidence="6" id="KW-1185">Reference proteome</keyword>
<organism evidence="5 6">
    <name type="scientific">Fuerstiella marisgermanici</name>
    <dbReference type="NCBI Taxonomy" id="1891926"/>
    <lineage>
        <taxon>Bacteria</taxon>
        <taxon>Pseudomonadati</taxon>
        <taxon>Planctomycetota</taxon>
        <taxon>Planctomycetia</taxon>
        <taxon>Planctomycetales</taxon>
        <taxon>Planctomycetaceae</taxon>
        <taxon>Fuerstiella</taxon>
    </lineage>
</organism>
<proteinExistence type="predicted"/>
<comment type="subcellular location">
    <subcellularLocation>
        <location evidence="1">Cell envelope</location>
    </subcellularLocation>
</comment>
<evidence type="ECO:0000313" key="6">
    <source>
        <dbReference type="Proteomes" id="UP000187735"/>
    </source>
</evidence>
<dbReference type="PANTHER" id="PTHR32347">
    <property type="entry name" value="EFFLUX SYSTEM COMPONENT YKNX-RELATED"/>
    <property type="match status" value="1"/>
</dbReference>
<keyword evidence="4" id="KW-0732">Signal</keyword>
<evidence type="ECO:0000256" key="1">
    <source>
        <dbReference type="ARBA" id="ARBA00004196"/>
    </source>
</evidence>